<evidence type="ECO:0000313" key="10">
    <source>
        <dbReference type="Proteomes" id="UP000192220"/>
    </source>
</evidence>
<dbReference type="Pfam" id="PF17779">
    <property type="entry name" value="WHD_NOD2"/>
    <property type="match status" value="1"/>
</dbReference>
<dbReference type="Gene3D" id="2.60.120.920">
    <property type="match status" value="1"/>
</dbReference>
<dbReference type="SMART" id="SM01288">
    <property type="entry name" value="FISNA"/>
    <property type="match status" value="1"/>
</dbReference>
<dbReference type="InterPro" id="IPR006574">
    <property type="entry name" value="PRY"/>
</dbReference>
<evidence type="ECO:0000313" key="11">
    <source>
        <dbReference type="RefSeq" id="XP_013885777.1"/>
    </source>
</evidence>
<dbReference type="FunFam" id="3.40.50.300:FF:001524">
    <property type="entry name" value="Si:dkey-126g1.7"/>
    <property type="match status" value="1"/>
</dbReference>
<evidence type="ECO:0000256" key="4">
    <source>
        <dbReference type="ARBA" id="ARBA00022737"/>
    </source>
</evidence>
<dbReference type="InterPro" id="IPR001611">
    <property type="entry name" value="Leu-rich_rpt"/>
</dbReference>
<dbReference type="CDD" id="cd16040">
    <property type="entry name" value="SPRY_PRY_SNTX"/>
    <property type="match status" value="1"/>
</dbReference>
<dbReference type="InParanoid" id="A0A2I4D0K7"/>
<reference evidence="11" key="1">
    <citation type="submission" date="2025-08" db="UniProtKB">
        <authorList>
            <consortium name="RefSeq"/>
        </authorList>
    </citation>
    <scope>IDENTIFICATION</scope>
    <source>
        <strain evidence="11">Quisiro</strain>
        <tissue evidence="11">Liver</tissue>
    </source>
</reference>
<evidence type="ECO:0000256" key="6">
    <source>
        <dbReference type="ARBA" id="ARBA00022840"/>
    </source>
</evidence>
<dbReference type="SMART" id="SM00589">
    <property type="entry name" value="PRY"/>
    <property type="match status" value="1"/>
</dbReference>
<gene>
    <name evidence="11" type="primary">LOC106533869</name>
</gene>
<evidence type="ECO:0000256" key="1">
    <source>
        <dbReference type="ARBA" id="ARBA00004496"/>
    </source>
</evidence>
<keyword evidence="10" id="KW-1185">Reference proteome</keyword>
<protein>
    <submittedName>
        <fullName evidence="11">Protein NLRC3 isoform X1</fullName>
    </submittedName>
</protein>
<dbReference type="GeneID" id="106533869"/>
<evidence type="ECO:0000256" key="3">
    <source>
        <dbReference type="ARBA" id="ARBA00022614"/>
    </source>
</evidence>
<feature type="domain" description="NACHT" evidence="9">
    <location>
        <begin position="483"/>
        <end position="617"/>
    </location>
</feature>
<feature type="compositionally biased region" description="Basic and acidic residues" evidence="7">
    <location>
        <begin position="147"/>
        <end position="157"/>
    </location>
</feature>
<dbReference type="InterPro" id="IPR003877">
    <property type="entry name" value="SPRY_dom"/>
</dbReference>
<evidence type="ECO:0000259" key="9">
    <source>
        <dbReference type="PROSITE" id="PS50837"/>
    </source>
</evidence>
<feature type="region of interest" description="Disordered" evidence="7">
    <location>
        <begin position="282"/>
        <end position="301"/>
    </location>
</feature>
<dbReference type="PRINTS" id="PR01407">
    <property type="entry name" value="BUTYPHLNCDUF"/>
</dbReference>
<dbReference type="GO" id="GO:0005737">
    <property type="term" value="C:cytoplasm"/>
    <property type="evidence" value="ECO:0007669"/>
    <property type="project" value="UniProtKB-SubCell"/>
</dbReference>
<keyword evidence="5" id="KW-0547">Nucleotide-binding</keyword>
<dbReference type="Pfam" id="PF05729">
    <property type="entry name" value="NACHT"/>
    <property type="match status" value="1"/>
</dbReference>
<keyword evidence="3" id="KW-0433">Leucine-rich repeat</keyword>
<dbReference type="InterPro" id="IPR013320">
    <property type="entry name" value="ConA-like_dom_sf"/>
</dbReference>
<evidence type="ECO:0000259" key="8">
    <source>
        <dbReference type="PROSITE" id="PS50188"/>
    </source>
</evidence>
<dbReference type="GO" id="GO:0005524">
    <property type="term" value="F:ATP binding"/>
    <property type="evidence" value="ECO:0007669"/>
    <property type="project" value="UniProtKB-KW"/>
</dbReference>
<dbReference type="InterPro" id="IPR041267">
    <property type="entry name" value="NLRP_HD2"/>
</dbReference>
<dbReference type="KEGG" id="alim:106533869"/>
<dbReference type="InterPro" id="IPR007111">
    <property type="entry name" value="NACHT_NTPase"/>
</dbReference>
<dbReference type="OrthoDB" id="8431737at2759"/>
<sequence>MSRAEKKEEAGLSSNDRPSEDHDNQERHKRTELRKTKSALSNCISVKICSFMDYTVCSKLSEQKNINSPTPSIVSLKSNQSMGHPLGFKESEQKDGNSPTPSVVSLKSNQSMGHPLGFKESEQKDGNSPTPSVVSLKSNQSMGHPLGFKESEKKDRNSPTPSVVSLKSNQSMGHPLGFENGSFSRVHQDLSISNQTDLDSIFVILEKDTITFVKSELRKLQRLFGADSPKNVKSQHDSEEFFCESQAKEALLNIIVWFLRLMDEGEVADTLLKSDFIPSQSEENDQDRLTSNDKPCEQQVDWNRSGRTPQKVNLNSVFKILEEKIICFVKNELNKFRKLLNLKRVCNQGEEQVFNYKEEEQEMINKEAFLNITLQFLRRMKQEELAYSLLNKNRVITCHCQLKSNLKKRSAYVLEGMAKADSPTLLNKIYTELYVVEGNTAHINRKHEVKLIEKVFMKPARAETKIRCEDIFKPFTGREKPIRTVMTEGVAGIGKTVLTQKFALDWAEGKANQNFQFIFPVSFRELNMIKQKEISLIELIHLFFSEIKEAGISSFEEFQVLFIFDGLDECRFPLNLNSEKILTDVTEPTSLDVLLTNLIRGRLLPSARIWITTRPAAAYQIPPELVDLVTDVRGFSDLQKEEYFTKRFTDGEQTRVIFSHIKKSRSLYIMCHIPVFCWISATVLQDAFKSREKRELPTSLTEMYVNFLMVLSKVKMVKYDEKAETDSIWSPETRKMIQALGKLSFEQLMKGNLFFYESDLMDCGIDVRAASLYSGVFTEIFQEERVLFNEKMFCFVHLSVQEFLAALHVHLTFINTGVNLLSEEESTPQKSKMSTGTLDLFYQSAVDKALQSHGHLDLLLRFLLGLSLKNNQALLKGLLTEKETENSSSQNTVQYIKKKISQNVCILKTNNLFYCLSELKDCSLIDEIQQTLKSGRLPTDKLPPALWAALGNVLLSSEDNLDVFELKNYYESDEAVMGLVMMVVNCTKAVLSCCNLTEMCCSDLACALKAQCFALKKLDLSNNDLKDSGVKMLCDGLHSPNCTLEMLSLSGCLITKEGCAVLASSLGLNCAHLKELDLSYNHPEESGVKLLSAGLEDPNWALQALRIEPGGSQYLKPGLRKYACELVLDSNTAHRDLVLSDNNRKVTIATENPPYPDHPERFVTMKQLLGKDGLTGRCYWEVEWRGSVYIAVTYKGIKRRGGSNDSSLGANNQSWCLLCSEDGHSVLHNNKMTHLQGAPSNRVGVYLDWPGGSLSFFRVSSDKKTHLYTFTLTFTEPVYPAFRVETEPLNSFVFVLD</sequence>
<dbReference type="RefSeq" id="XP_013885777.1">
    <property type="nucleotide sequence ID" value="XM_014030323.1"/>
</dbReference>
<feature type="compositionally biased region" description="Basic and acidic residues" evidence="7">
    <location>
        <begin position="1"/>
        <end position="10"/>
    </location>
</feature>
<keyword evidence="6" id="KW-0067">ATP-binding</keyword>
<feature type="compositionally biased region" description="Polar residues" evidence="7">
    <location>
        <begin position="158"/>
        <end position="172"/>
    </location>
</feature>
<feature type="region of interest" description="Disordered" evidence="7">
    <location>
        <begin position="64"/>
        <end position="179"/>
    </location>
</feature>
<dbReference type="Pfam" id="PF17776">
    <property type="entry name" value="NLRC4_HD2"/>
    <property type="match status" value="1"/>
</dbReference>
<dbReference type="SUPFAM" id="SSF52540">
    <property type="entry name" value="P-loop containing nucleoside triphosphate hydrolases"/>
    <property type="match status" value="1"/>
</dbReference>
<dbReference type="InterPro" id="IPR001870">
    <property type="entry name" value="B30.2/SPRY"/>
</dbReference>
<dbReference type="PANTHER" id="PTHR24106">
    <property type="entry name" value="NACHT, LRR AND CARD DOMAINS-CONTAINING"/>
    <property type="match status" value="1"/>
</dbReference>
<dbReference type="Gene3D" id="3.80.10.10">
    <property type="entry name" value="Ribonuclease Inhibitor"/>
    <property type="match status" value="1"/>
</dbReference>
<keyword evidence="4" id="KW-0677">Repeat</keyword>
<accession>A0A2I4D0K7</accession>
<dbReference type="InterPro" id="IPR041075">
    <property type="entry name" value="NOD1/2_WH"/>
</dbReference>
<dbReference type="InterPro" id="IPR027417">
    <property type="entry name" value="P-loop_NTPase"/>
</dbReference>
<feature type="compositionally biased region" description="Polar residues" evidence="7">
    <location>
        <begin position="96"/>
        <end position="112"/>
    </location>
</feature>
<feature type="compositionally biased region" description="Basic and acidic residues" evidence="7">
    <location>
        <begin position="17"/>
        <end position="26"/>
    </location>
</feature>
<organism evidence="10 11">
    <name type="scientific">Austrofundulus limnaeus</name>
    <name type="common">Annual killifish</name>
    <dbReference type="NCBI Taxonomy" id="52670"/>
    <lineage>
        <taxon>Eukaryota</taxon>
        <taxon>Metazoa</taxon>
        <taxon>Chordata</taxon>
        <taxon>Craniata</taxon>
        <taxon>Vertebrata</taxon>
        <taxon>Euteleostomi</taxon>
        <taxon>Actinopterygii</taxon>
        <taxon>Neopterygii</taxon>
        <taxon>Teleostei</taxon>
        <taxon>Neoteleostei</taxon>
        <taxon>Acanthomorphata</taxon>
        <taxon>Ovalentaria</taxon>
        <taxon>Atherinomorphae</taxon>
        <taxon>Cyprinodontiformes</taxon>
        <taxon>Rivulidae</taxon>
        <taxon>Austrofundulus</taxon>
    </lineage>
</organism>
<comment type="subcellular location">
    <subcellularLocation>
        <location evidence="1">Cytoplasm</location>
    </subcellularLocation>
</comment>
<dbReference type="Pfam" id="PF00622">
    <property type="entry name" value="SPRY"/>
    <property type="match status" value="1"/>
</dbReference>
<feature type="region of interest" description="Disordered" evidence="7">
    <location>
        <begin position="1"/>
        <end position="35"/>
    </location>
</feature>
<dbReference type="InterPro" id="IPR032675">
    <property type="entry name" value="LRR_dom_sf"/>
</dbReference>
<dbReference type="InterPro" id="IPR043136">
    <property type="entry name" value="B30.2/SPRY_sf"/>
</dbReference>
<dbReference type="SUPFAM" id="SSF49899">
    <property type="entry name" value="Concanavalin A-like lectins/glucanases"/>
    <property type="match status" value="1"/>
</dbReference>
<dbReference type="PROSITE" id="PS50837">
    <property type="entry name" value="NACHT"/>
    <property type="match status" value="1"/>
</dbReference>
<keyword evidence="2" id="KW-0963">Cytoplasm</keyword>
<dbReference type="InterPro" id="IPR051261">
    <property type="entry name" value="NLR"/>
</dbReference>
<feature type="compositionally biased region" description="Basic and acidic residues" evidence="7">
    <location>
        <begin position="286"/>
        <end position="296"/>
    </location>
</feature>
<proteinExistence type="predicted"/>
<dbReference type="SMART" id="SM00368">
    <property type="entry name" value="LRR_RI"/>
    <property type="match status" value="3"/>
</dbReference>
<dbReference type="InterPro" id="IPR003879">
    <property type="entry name" value="Butyrophylin_SPRY"/>
</dbReference>
<feature type="compositionally biased region" description="Polar residues" evidence="7">
    <location>
        <begin position="64"/>
        <end position="82"/>
    </location>
</feature>
<evidence type="ECO:0000256" key="7">
    <source>
        <dbReference type="SAM" id="MobiDB-lite"/>
    </source>
</evidence>
<dbReference type="InterPro" id="IPR029495">
    <property type="entry name" value="NACHT-assoc"/>
</dbReference>
<dbReference type="SUPFAM" id="SSF52047">
    <property type="entry name" value="RNI-like"/>
    <property type="match status" value="1"/>
</dbReference>
<dbReference type="Gene3D" id="3.40.50.300">
    <property type="entry name" value="P-loop containing nucleotide triphosphate hydrolases"/>
    <property type="match status" value="1"/>
</dbReference>
<dbReference type="Pfam" id="PF13765">
    <property type="entry name" value="PRY"/>
    <property type="match status" value="1"/>
</dbReference>
<evidence type="ECO:0000256" key="5">
    <source>
        <dbReference type="ARBA" id="ARBA00022741"/>
    </source>
</evidence>
<dbReference type="Pfam" id="PF14484">
    <property type="entry name" value="FISNA"/>
    <property type="match status" value="1"/>
</dbReference>
<feature type="domain" description="B30.2/SPRY" evidence="8">
    <location>
        <begin position="1106"/>
        <end position="1297"/>
    </location>
</feature>
<dbReference type="PROSITE" id="PS50188">
    <property type="entry name" value="B302_SPRY"/>
    <property type="match status" value="1"/>
</dbReference>
<evidence type="ECO:0000256" key="2">
    <source>
        <dbReference type="ARBA" id="ARBA00022490"/>
    </source>
</evidence>
<name>A0A2I4D0K7_AUSLI</name>
<feature type="compositionally biased region" description="Polar residues" evidence="7">
    <location>
        <begin position="126"/>
        <end position="142"/>
    </location>
</feature>
<dbReference type="SMART" id="SM00449">
    <property type="entry name" value="SPRY"/>
    <property type="match status" value="1"/>
</dbReference>
<dbReference type="Proteomes" id="UP000192220">
    <property type="component" value="Unplaced"/>
</dbReference>
<dbReference type="Pfam" id="PF13516">
    <property type="entry name" value="LRR_6"/>
    <property type="match status" value="2"/>
</dbReference>